<accession>A0A438GC53</accession>
<dbReference type="EMBL" id="QGNW01000482">
    <property type="protein sequence ID" value="RVW69797.1"/>
    <property type="molecule type" value="Genomic_DNA"/>
</dbReference>
<comment type="caution">
    <text evidence="2">The sequence shown here is derived from an EMBL/GenBank/DDBJ whole genome shotgun (WGS) entry which is preliminary data.</text>
</comment>
<protein>
    <submittedName>
        <fullName evidence="2">Uncharacterized protein</fullName>
    </submittedName>
</protein>
<feature type="compositionally biased region" description="Basic residues" evidence="1">
    <location>
        <begin position="12"/>
        <end position="36"/>
    </location>
</feature>
<reference evidence="2 3" key="1">
    <citation type="journal article" date="2018" name="PLoS Genet.">
        <title>Population sequencing reveals clonal diversity and ancestral inbreeding in the grapevine cultivar Chardonnay.</title>
        <authorList>
            <person name="Roach M.J."/>
            <person name="Johnson D.L."/>
            <person name="Bohlmann J."/>
            <person name="van Vuuren H.J."/>
            <person name="Jones S.J."/>
            <person name="Pretorius I.S."/>
            <person name="Schmidt S.A."/>
            <person name="Borneman A.R."/>
        </authorList>
    </citation>
    <scope>NUCLEOTIDE SEQUENCE [LARGE SCALE GENOMIC DNA]</scope>
    <source>
        <strain evidence="3">cv. Chardonnay</strain>
        <tissue evidence="2">Leaf</tissue>
    </source>
</reference>
<name>A0A438GC53_VITVI</name>
<gene>
    <name evidence="2" type="ORF">CK203_064271</name>
</gene>
<sequence>MTCLDDGANSNKPHHTRQRTRHAKERTRNRATGHHFFKSEQGKSSRRLTPINTPFHSPPVCFPRYFSISQILISLHNGKQLREAQEIHGGDRALRIR</sequence>
<feature type="region of interest" description="Disordered" evidence="1">
    <location>
        <begin position="1"/>
        <end position="52"/>
    </location>
</feature>
<proteinExistence type="predicted"/>
<evidence type="ECO:0000313" key="2">
    <source>
        <dbReference type="EMBL" id="RVW69797.1"/>
    </source>
</evidence>
<evidence type="ECO:0000256" key="1">
    <source>
        <dbReference type="SAM" id="MobiDB-lite"/>
    </source>
</evidence>
<dbReference type="Proteomes" id="UP000288805">
    <property type="component" value="Unassembled WGS sequence"/>
</dbReference>
<dbReference type="AlphaFoldDB" id="A0A438GC53"/>
<organism evidence="2 3">
    <name type="scientific">Vitis vinifera</name>
    <name type="common">Grape</name>
    <dbReference type="NCBI Taxonomy" id="29760"/>
    <lineage>
        <taxon>Eukaryota</taxon>
        <taxon>Viridiplantae</taxon>
        <taxon>Streptophyta</taxon>
        <taxon>Embryophyta</taxon>
        <taxon>Tracheophyta</taxon>
        <taxon>Spermatophyta</taxon>
        <taxon>Magnoliopsida</taxon>
        <taxon>eudicotyledons</taxon>
        <taxon>Gunneridae</taxon>
        <taxon>Pentapetalae</taxon>
        <taxon>rosids</taxon>
        <taxon>Vitales</taxon>
        <taxon>Vitaceae</taxon>
        <taxon>Viteae</taxon>
        <taxon>Vitis</taxon>
    </lineage>
</organism>
<evidence type="ECO:0000313" key="3">
    <source>
        <dbReference type="Proteomes" id="UP000288805"/>
    </source>
</evidence>